<dbReference type="GO" id="GO:0016903">
    <property type="term" value="F:oxidoreductase activity, acting on the aldehyde or oxo group of donors"/>
    <property type="evidence" value="ECO:0007669"/>
    <property type="project" value="InterPro"/>
</dbReference>
<dbReference type="InterPro" id="IPR052198">
    <property type="entry name" value="IorB_Oxidoreductase"/>
</dbReference>
<keyword evidence="4" id="KW-1185">Reference proteome</keyword>
<dbReference type="SUPFAM" id="SSF53323">
    <property type="entry name" value="Pyruvate-ferredoxin oxidoreductase, PFOR, domain III"/>
    <property type="match status" value="1"/>
</dbReference>
<dbReference type="Gene3D" id="3.40.920.10">
    <property type="entry name" value="Pyruvate-ferredoxin oxidoreductase, PFOR, domain III"/>
    <property type="match status" value="1"/>
</dbReference>
<evidence type="ECO:0000259" key="2">
    <source>
        <dbReference type="Pfam" id="PF01558"/>
    </source>
</evidence>
<organism evidence="3 4">
    <name type="scientific">Desulfobacter postgatei 2ac9</name>
    <dbReference type="NCBI Taxonomy" id="879212"/>
    <lineage>
        <taxon>Bacteria</taxon>
        <taxon>Pseudomonadati</taxon>
        <taxon>Thermodesulfobacteriota</taxon>
        <taxon>Desulfobacteria</taxon>
        <taxon>Desulfobacterales</taxon>
        <taxon>Desulfobacteraceae</taxon>
        <taxon>Desulfobacter</taxon>
    </lineage>
</organism>
<dbReference type="EMBL" id="CM001488">
    <property type="protein sequence ID" value="EIM63852.1"/>
    <property type="molecule type" value="Genomic_DNA"/>
</dbReference>
<dbReference type="HOGENOM" id="CLU_087284_1_1_7"/>
<dbReference type="Pfam" id="PF01558">
    <property type="entry name" value="POR"/>
    <property type="match status" value="1"/>
</dbReference>
<evidence type="ECO:0000313" key="3">
    <source>
        <dbReference type="EMBL" id="EIM63852.1"/>
    </source>
</evidence>
<dbReference type="OrthoDB" id="9800445at2"/>
<feature type="domain" description="Pyruvate/ketoisovalerate oxidoreductase catalytic" evidence="2">
    <location>
        <begin position="12"/>
        <end position="187"/>
    </location>
</feature>
<dbReference type="RefSeq" id="WP_004073207.1">
    <property type="nucleotide sequence ID" value="NZ_CM001488.1"/>
</dbReference>
<evidence type="ECO:0000313" key="4">
    <source>
        <dbReference type="Proteomes" id="UP000005778"/>
    </source>
</evidence>
<name>I5B2Y9_9BACT</name>
<keyword evidence="1" id="KW-0560">Oxidoreductase</keyword>
<protein>
    <submittedName>
        <fullName evidence="3">2-oxoacid:ferredoxin oxidoreductase, gamma subunit</fullName>
    </submittedName>
</protein>
<proteinExistence type="predicted"/>
<dbReference type="STRING" id="879212.DespoDRAFT_01947"/>
<evidence type="ECO:0000256" key="1">
    <source>
        <dbReference type="ARBA" id="ARBA00023002"/>
    </source>
</evidence>
<dbReference type="InterPro" id="IPR002869">
    <property type="entry name" value="Pyrv_flavodox_OxRed_cen"/>
</dbReference>
<accession>I5B2Y9</accession>
<gene>
    <name evidence="3" type="ORF">DespoDRAFT_01947</name>
</gene>
<reference evidence="3 4" key="2">
    <citation type="submission" date="2012-02" db="EMBL/GenBank/DDBJ databases">
        <title>Improved High-Quality Draft sequence of Desulfobacter postgatei 2ac9.</title>
        <authorList>
            <consortium name="US DOE Joint Genome Institute"/>
            <person name="Lucas S."/>
            <person name="Han J."/>
            <person name="Lapidus A."/>
            <person name="Cheng J.-F."/>
            <person name="Goodwin L."/>
            <person name="Pitluck S."/>
            <person name="Peters L."/>
            <person name="Ovchinnikova G."/>
            <person name="Held B."/>
            <person name="Detter J.C."/>
            <person name="Han C."/>
            <person name="Tapia R."/>
            <person name="Land M."/>
            <person name="Hauser L."/>
            <person name="Kyrpides N."/>
            <person name="Ivanova N."/>
            <person name="Pagani I."/>
            <person name="Orellana R."/>
            <person name="Lovley D."/>
            <person name="Woyke T."/>
        </authorList>
    </citation>
    <scope>NUCLEOTIDE SEQUENCE [LARGE SCALE GENOMIC DNA]</scope>
    <source>
        <strain evidence="3 4">2ac9</strain>
    </source>
</reference>
<dbReference type="AlphaFoldDB" id="I5B2Y9"/>
<dbReference type="InterPro" id="IPR019752">
    <property type="entry name" value="Pyrv/ketoisovalerate_OxRed_cat"/>
</dbReference>
<dbReference type="eggNOG" id="COG1014">
    <property type="taxonomic scope" value="Bacteria"/>
</dbReference>
<dbReference type="PANTHER" id="PTHR43854:SF1">
    <property type="entry name" value="INDOLEPYRUVATE OXIDOREDUCTASE SUBUNIT IORB"/>
    <property type="match status" value="1"/>
</dbReference>
<sequence>MKTFNIYMTGVGGQGIGLLSQTLLRAIDYAGVKAIAVDTHGLAQRGGVVVSRIRCGEAVHSPLIMKKSADLVLGMEIHEAMRGVVTAGKEGGTLVFLDVSWQPLPVRLGQNQEISFEDILDACQTTGVIPIKVDIGRLKDSRMQNMALLGTIAGRKLIPYTEPHHFFNALDDLLAGRVLEENKRLFKEYMSR</sequence>
<reference evidence="3 4" key="1">
    <citation type="submission" date="2011-09" db="EMBL/GenBank/DDBJ databases">
        <authorList>
            <consortium name="US DOE Joint Genome Institute (JGI-PGF)"/>
            <person name="Lucas S."/>
            <person name="Han J."/>
            <person name="Lapidus A."/>
            <person name="Cheng J.-F."/>
            <person name="Goodwin L."/>
            <person name="Pitluck S."/>
            <person name="Peters L."/>
            <person name="Land M.L."/>
            <person name="Hauser L."/>
            <person name="Orellana R."/>
            <person name="Lovley D."/>
            <person name="Woyke T.J."/>
        </authorList>
    </citation>
    <scope>NUCLEOTIDE SEQUENCE [LARGE SCALE GENOMIC DNA]</scope>
    <source>
        <strain evidence="3 4">2ac9</strain>
    </source>
</reference>
<dbReference type="PANTHER" id="PTHR43854">
    <property type="entry name" value="INDOLEPYRUVATE OXIDOREDUCTASE SUBUNIT IORB"/>
    <property type="match status" value="1"/>
</dbReference>
<dbReference type="Proteomes" id="UP000005778">
    <property type="component" value="Chromosome"/>
</dbReference>